<feature type="region of interest" description="Disordered" evidence="2">
    <location>
        <begin position="1"/>
        <end position="23"/>
    </location>
</feature>
<dbReference type="SUPFAM" id="SSF52540">
    <property type="entry name" value="P-loop containing nucleoside triphosphate hydrolases"/>
    <property type="match status" value="2"/>
</dbReference>
<keyword evidence="1" id="KW-0175">Coiled coil</keyword>
<feature type="domain" description="KaiC" evidence="3">
    <location>
        <begin position="249"/>
        <end position="481"/>
    </location>
</feature>
<name>A0A2S6G763_9GAMM</name>
<protein>
    <submittedName>
        <fullName evidence="5">Circadian clock protein KaiC</fullName>
    </submittedName>
</protein>
<dbReference type="InterPro" id="IPR014774">
    <property type="entry name" value="KaiC-like_dom"/>
</dbReference>
<dbReference type="InterPro" id="IPR010624">
    <property type="entry name" value="KaiC_dom"/>
</dbReference>
<dbReference type="PROSITE" id="PS51146">
    <property type="entry name" value="KAIC"/>
    <property type="match status" value="2"/>
</dbReference>
<dbReference type="GO" id="GO:0005524">
    <property type="term" value="F:ATP binding"/>
    <property type="evidence" value="ECO:0007669"/>
    <property type="project" value="InterPro"/>
</dbReference>
<evidence type="ECO:0000259" key="3">
    <source>
        <dbReference type="PROSITE" id="PS51146"/>
    </source>
</evidence>
<evidence type="ECO:0000256" key="1">
    <source>
        <dbReference type="SAM" id="Coils"/>
    </source>
</evidence>
<comment type="caution">
    <text evidence="5">The sequence shown here is derived from an EMBL/GenBank/DDBJ whole genome shotgun (WGS) entry which is preliminary data.</text>
</comment>
<accession>A0A2S6G763</accession>
<reference evidence="5 6" key="2">
    <citation type="submission" date="2018-02" db="EMBL/GenBank/DDBJ databases">
        <title>Subsurface microbial communities from deep shales in Ohio and West Virginia, USA.</title>
        <authorList>
            <person name="Wrighton K."/>
        </authorList>
    </citation>
    <scope>NUCLEOTIDE SEQUENCE [LARGE SCALE GENOMIC DNA]</scope>
    <source>
        <strain evidence="5 6">UTICA-S1B9</strain>
    </source>
</reference>
<feature type="region of interest" description="Disordered" evidence="2">
    <location>
        <begin position="550"/>
        <end position="570"/>
    </location>
</feature>
<dbReference type="InterPro" id="IPR027417">
    <property type="entry name" value="P-loop_NTPase"/>
</dbReference>
<dbReference type="Proteomes" id="UP000239446">
    <property type="component" value="Unassembled WGS sequence"/>
</dbReference>
<evidence type="ECO:0000256" key="2">
    <source>
        <dbReference type="SAM" id="MobiDB-lite"/>
    </source>
</evidence>
<reference evidence="4 7" key="1">
    <citation type="submission" date="2018-02" db="EMBL/GenBank/DDBJ databases">
        <title>Deep subsurface shale carbon reservoir microbial communities from Ohio and West Virginia, USA.</title>
        <authorList>
            <person name="Wrighton K."/>
        </authorList>
    </citation>
    <scope>NUCLEOTIDE SEQUENCE [LARGE SCALE GENOMIC DNA]</scope>
    <source>
        <strain evidence="4 7">UTICA-S1B6</strain>
    </source>
</reference>
<dbReference type="Gene3D" id="3.40.50.300">
    <property type="entry name" value="P-loop containing nucleotide triphosphate hydrolases"/>
    <property type="match status" value="2"/>
</dbReference>
<dbReference type="PANTHER" id="PTHR42926">
    <property type="match status" value="1"/>
</dbReference>
<evidence type="ECO:0000313" key="7">
    <source>
        <dbReference type="Proteomes" id="UP000239648"/>
    </source>
</evidence>
<dbReference type="OrthoDB" id="9787927at2"/>
<sequence>MDPEQTKLQKRRTGIPGLDSVTGGGLPSGQATLVLGQAAAGKTVLGLQILANAIERGESAVFVTFEESTAQVKRDACSFSWAGQLLGSERWQLIDARPHPDAQVAGEFDIEGLLSVVGASVEDASETWIVFDGIDQLLQYQPSQRAAVEQVRRISDHCEARGWTLLLTGKTDGGRMTPAHLDGIEFLLSATLILSAEVCDHQLKRFLRIAKFRGSGHVTDELPMIMDDDGIEFPFHEPLPGADATASTERVSTGIPKLDKLLDGGVYRGSSLLISGRPGTAKSTLAAHFAEAACRRGERTLYVSFDELAGPYVRNLASVGVDLRSPMTAGLLRFVSLSAHASQVTEHFFALRRLLDEFEPQCLVIDPVSALLKATASEEACMVTEHLMDLVRRRGITTVLTSLTGLQDPEGEATRGQVSTIADSWMVLDYNVRAGERNRSLSIIKSRGSAHSNQQRELLLSDAGIDLADVYELGTDVVMGTARVAMENEAALKERRQKLEHQQRRLELERRMELAEQERRRLEAELKLEEEELADAESLAQVYRSKIRERRDPECEIPSVHKGTDEGDLS</sequence>
<dbReference type="AlphaFoldDB" id="A0A2S6G763"/>
<proteinExistence type="predicted"/>
<feature type="coiled-coil region" evidence="1">
    <location>
        <begin position="482"/>
        <end position="546"/>
    </location>
</feature>
<dbReference type="EMBL" id="PTIT01000010">
    <property type="protein sequence ID" value="PPK51647.1"/>
    <property type="molecule type" value="Genomic_DNA"/>
</dbReference>
<evidence type="ECO:0000313" key="5">
    <source>
        <dbReference type="EMBL" id="PPK54867.1"/>
    </source>
</evidence>
<gene>
    <name evidence="5" type="ORF">B0H24_100945</name>
    <name evidence="4" type="ORF">BY455_11045</name>
</gene>
<dbReference type="RefSeq" id="WP_104415979.1">
    <property type="nucleotide sequence ID" value="NZ_PTIT01000010.1"/>
</dbReference>
<dbReference type="InterPro" id="IPR051347">
    <property type="entry name" value="Circadian_clock_KaiC-rel"/>
</dbReference>
<feature type="domain" description="KaiC" evidence="3">
    <location>
        <begin position="9"/>
        <end position="248"/>
    </location>
</feature>
<evidence type="ECO:0000313" key="4">
    <source>
        <dbReference type="EMBL" id="PPK51647.1"/>
    </source>
</evidence>
<dbReference type="EMBL" id="PTIU01000009">
    <property type="protein sequence ID" value="PPK54867.1"/>
    <property type="molecule type" value="Genomic_DNA"/>
</dbReference>
<evidence type="ECO:0000313" key="6">
    <source>
        <dbReference type="Proteomes" id="UP000239446"/>
    </source>
</evidence>
<dbReference type="PANTHER" id="PTHR42926:SF1">
    <property type="entry name" value="CIRCADIAN CLOCK OSCILLATOR PROTEIN KAIC 1"/>
    <property type="match status" value="1"/>
</dbReference>
<organism evidence="5 6">
    <name type="scientific">Marinobacter persicus</name>
    <dbReference type="NCBI Taxonomy" id="930118"/>
    <lineage>
        <taxon>Bacteria</taxon>
        <taxon>Pseudomonadati</taxon>
        <taxon>Pseudomonadota</taxon>
        <taxon>Gammaproteobacteria</taxon>
        <taxon>Pseudomonadales</taxon>
        <taxon>Marinobacteraceae</taxon>
        <taxon>Marinobacter</taxon>
    </lineage>
</organism>
<dbReference type="PRINTS" id="PR01874">
    <property type="entry name" value="DNAREPAIRADA"/>
</dbReference>
<dbReference type="Pfam" id="PF06745">
    <property type="entry name" value="ATPase"/>
    <property type="match status" value="2"/>
</dbReference>
<dbReference type="Proteomes" id="UP000239648">
    <property type="component" value="Unassembled WGS sequence"/>
</dbReference>
<keyword evidence="7" id="KW-1185">Reference proteome</keyword>